<dbReference type="FunFam" id="3.20.20.70:FF:000262">
    <property type="entry name" value="NADH:flavin oxidoreductase"/>
    <property type="match status" value="1"/>
</dbReference>
<dbReference type="SUPFAM" id="SSF51395">
    <property type="entry name" value="FMN-linked oxidoreductases"/>
    <property type="match status" value="1"/>
</dbReference>
<dbReference type="GO" id="GO:0016491">
    <property type="term" value="F:oxidoreductase activity"/>
    <property type="evidence" value="ECO:0007669"/>
    <property type="project" value="InterPro"/>
</dbReference>
<dbReference type="InterPro" id="IPR001155">
    <property type="entry name" value="OxRdtase_FMN_N"/>
</dbReference>
<proteinExistence type="predicted"/>
<name>A0AAC9MYP8_9PSEU</name>
<organism evidence="2 3">
    <name type="scientific">Actinoalloteichus hymeniacidonis</name>
    <dbReference type="NCBI Taxonomy" id="340345"/>
    <lineage>
        <taxon>Bacteria</taxon>
        <taxon>Bacillati</taxon>
        <taxon>Actinomycetota</taxon>
        <taxon>Actinomycetes</taxon>
        <taxon>Pseudonocardiales</taxon>
        <taxon>Pseudonocardiaceae</taxon>
        <taxon>Actinoalloteichus</taxon>
    </lineage>
</organism>
<dbReference type="RefSeq" id="WP_084643244.1">
    <property type="nucleotide sequence ID" value="NZ_CP014859.1"/>
</dbReference>
<dbReference type="Pfam" id="PF00724">
    <property type="entry name" value="Oxidored_FMN"/>
    <property type="match status" value="1"/>
</dbReference>
<dbReference type="CDD" id="cd04747">
    <property type="entry name" value="OYE_like_5_FMN"/>
    <property type="match status" value="1"/>
</dbReference>
<protein>
    <submittedName>
        <fullName evidence="2">NADH:flavin oxidoreductase</fullName>
    </submittedName>
</protein>
<sequence>MTPSTSSATDAGLLDGIDPAVLFTPFQLGNLTLANRFVMAPMTRVHSPNGVPGEDVAAYYARRAEHLGLIVTEGTYIDHPSAGMLADVPRFYGEDALAGWSRVVEAVHAVGGRIIPQLWHIGVTRPEGSPPHPEAPVLSPSGIALDGSPAGVAATGKDLDDLIASFARAAKDAQRIGFDGIELHGAHGYLLDQFHWSVTNRRSDAYGGKAAARARLSAEIVAAIRAEVGPDFPIGFRFSQWKGGHYDARIAETPQELDELLTPLVEAGVSLWHVSARRYWLPGFEGSDRTTAGWTKHLTGLPTINIGSVGVRSPFNPYATTPEATASLNLAPLLELIDKGEFDLVALGRAVLSDPEWTAKLRAGRVGEIRGYEKGHENTLF</sequence>
<dbReference type="InterPro" id="IPR045247">
    <property type="entry name" value="Oye-like"/>
</dbReference>
<dbReference type="InterPro" id="IPR013785">
    <property type="entry name" value="Aldolase_TIM"/>
</dbReference>
<dbReference type="Proteomes" id="UP000095210">
    <property type="component" value="Chromosome"/>
</dbReference>
<keyword evidence="3" id="KW-1185">Reference proteome</keyword>
<reference evidence="3" key="1">
    <citation type="submission" date="2016-03" db="EMBL/GenBank/DDBJ databases">
        <title>Complete genome sequence of the type strain Actinoalloteichus hymeniacidonis DSM 45092.</title>
        <authorList>
            <person name="Schaffert L."/>
            <person name="Albersmeier A."/>
            <person name="Winkler A."/>
            <person name="Kalinowski J."/>
            <person name="Zotchev S."/>
            <person name="Ruckert C."/>
        </authorList>
    </citation>
    <scope>NUCLEOTIDE SEQUENCE [LARGE SCALE GENOMIC DNA]</scope>
    <source>
        <strain evidence="3">HPA177(T) (DSM 45092(T))</strain>
    </source>
</reference>
<dbReference type="GO" id="GO:0010181">
    <property type="term" value="F:FMN binding"/>
    <property type="evidence" value="ECO:0007669"/>
    <property type="project" value="InterPro"/>
</dbReference>
<accession>A0AAC9MYP8</accession>
<dbReference type="Gene3D" id="3.20.20.70">
    <property type="entry name" value="Aldolase class I"/>
    <property type="match status" value="1"/>
</dbReference>
<dbReference type="AlphaFoldDB" id="A0AAC9MYP8"/>
<feature type="domain" description="NADH:flavin oxidoreductase/NADH oxidase N-terminal" evidence="1">
    <location>
        <begin position="22"/>
        <end position="365"/>
    </location>
</feature>
<dbReference type="PANTHER" id="PTHR22893">
    <property type="entry name" value="NADH OXIDOREDUCTASE-RELATED"/>
    <property type="match status" value="1"/>
</dbReference>
<evidence type="ECO:0000313" key="3">
    <source>
        <dbReference type="Proteomes" id="UP000095210"/>
    </source>
</evidence>
<dbReference type="GO" id="GO:0005829">
    <property type="term" value="C:cytosol"/>
    <property type="evidence" value="ECO:0007669"/>
    <property type="project" value="TreeGrafter"/>
</dbReference>
<dbReference type="PANTHER" id="PTHR22893:SF55">
    <property type="entry name" value="OXIDOREDUCTASE-RELATED"/>
    <property type="match status" value="1"/>
</dbReference>
<evidence type="ECO:0000259" key="1">
    <source>
        <dbReference type="Pfam" id="PF00724"/>
    </source>
</evidence>
<dbReference type="KEGG" id="ahm:TL08_18985"/>
<evidence type="ECO:0000313" key="2">
    <source>
        <dbReference type="EMBL" id="AOS64588.1"/>
    </source>
</evidence>
<dbReference type="EMBL" id="CP014859">
    <property type="protein sequence ID" value="AOS64588.1"/>
    <property type="molecule type" value="Genomic_DNA"/>
</dbReference>
<gene>
    <name evidence="2" type="ORF">TL08_18985</name>
</gene>